<dbReference type="RefSeq" id="WP_330677490.1">
    <property type="nucleotide sequence ID" value="NZ_BSBO01000007.1"/>
</dbReference>
<organism evidence="2 3">
    <name type="scientific">Sellimonas catena</name>
    <dbReference type="NCBI Taxonomy" id="2994035"/>
    <lineage>
        <taxon>Bacteria</taxon>
        <taxon>Bacillati</taxon>
        <taxon>Bacillota</taxon>
        <taxon>Clostridia</taxon>
        <taxon>Lachnospirales</taxon>
        <taxon>Lachnospiraceae</taxon>
        <taxon>Sellimonas</taxon>
    </lineage>
</organism>
<keyword evidence="3" id="KW-1185">Reference proteome</keyword>
<gene>
    <name evidence="2" type="ORF">Selli1_09450</name>
</gene>
<dbReference type="AlphaFoldDB" id="A0A9W6C3D9"/>
<accession>A0A9W6C3D9</accession>
<evidence type="ECO:0000313" key="3">
    <source>
        <dbReference type="Proteomes" id="UP001145145"/>
    </source>
</evidence>
<evidence type="ECO:0000313" key="2">
    <source>
        <dbReference type="EMBL" id="GLG03771.1"/>
    </source>
</evidence>
<dbReference type="Gene3D" id="1.10.260.40">
    <property type="entry name" value="lambda repressor-like DNA-binding domains"/>
    <property type="match status" value="1"/>
</dbReference>
<evidence type="ECO:0000259" key="1">
    <source>
        <dbReference type="PROSITE" id="PS50943"/>
    </source>
</evidence>
<name>A0A9W6C3D9_9FIRM</name>
<feature type="domain" description="HTH cro/C1-type" evidence="1">
    <location>
        <begin position="10"/>
        <end position="41"/>
    </location>
</feature>
<sequence length="48" mass="5486">MDQKKTGQFLKTLRKEKNITQEVLAEALNVSSRTVSRWETGVSQTKGY</sequence>
<dbReference type="Proteomes" id="UP001145145">
    <property type="component" value="Unassembled WGS sequence"/>
</dbReference>
<dbReference type="InterPro" id="IPR010982">
    <property type="entry name" value="Lambda_DNA-bd_dom_sf"/>
</dbReference>
<dbReference type="InterPro" id="IPR001387">
    <property type="entry name" value="Cro/C1-type_HTH"/>
</dbReference>
<dbReference type="CDD" id="cd00093">
    <property type="entry name" value="HTH_XRE"/>
    <property type="match status" value="1"/>
</dbReference>
<comment type="caution">
    <text evidence="2">The sequence shown here is derived from an EMBL/GenBank/DDBJ whole genome shotgun (WGS) entry which is preliminary data.</text>
</comment>
<dbReference type="Pfam" id="PF01381">
    <property type="entry name" value="HTH_3"/>
    <property type="match status" value="1"/>
</dbReference>
<protein>
    <recommendedName>
        <fullName evidence="1">HTH cro/C1-type domain-containing protein</fullName>
    </recommendedName>
</protein>
<dbReference type="SUPFAM" id="SSF47413">
    <property type="entry name" value="lambda repressor-like DNA-binding domains"/>
    <property type="match status" value="1"/>
</dbReference>
<dbReference type="EMBL" id="BSBO01000007">
    <property type="protein sequence ID" value="GLG03771.1"/>
    <property type="molecule type" value="Genomic_DNA"/>
</dbReference>
<reference evidence="2 3" key="1">
    <citation type="journal article" date="2023" name="Int. J. Syst. Evol. Microbiol.">
        <title>Sellimonas catena sp. nov., isolated from human faeces.</title>
        <authorList>
            <person name="Hisatomi A."/>
            <person name="Ohkuma M."/>
            <person name="Sakamoto M."/>
        </authorList>
    </citation>
    <scope>NUCLEOTIDE SEQUENCE [LARGE SCALE GENOMIC DNA]</scope>
    <source>
        <strain evidence="2 3">12EGH17</strain>
    </source>
</reference>
<proteinExistence type="predicted"/>
<dbReference type="GO" id="GO:0003677">
    <property type="term" value="F:DNA binding"/>
    <property type="evidence" value="ECO:0007669"/>
    <property type="project" value="InterPro"/>
</dbReference>
<dbReference type="PROSITE" id="PS50943">
    <property type="entry name" value="HTH_CROC1"/>
    <property type="match status" value="1"/>
</dbReference>